<organism evidence="2 3">
    <name type="scientific">Cinchona calisaya</name>
    <dbReference type="NCBI Taxonomy" id="153742"/>
    <lineage>
        <taxon>Eukaryota</taxon>
        <taxon>Viridiplantae</taxon>
        <taxon>Streptophyta</taxon>
        <taxon>Embryophyta</taxon>
        <taxon>Tracheophyta</taxon>
        <taxon>Spermatophyta</taxon>
        <taxon>Magnoliopsida</taxon>
        <taxon>eudicotyledons</taxon>
        <taxon>Gunneridae</taxon>
        <taxon>Pentapetalae</taxon>
        <taxon>asterids</taxon>
        <taxon>lamiids</taxon>
        <taxon>Gentianales</taxon>
        <taxon>Rubiaceae</taxon>
        <taxon>Cinchonoideae</taxon>
        <taxon>Cinchoneae</taxon>
        <taxon>Cinchona</taxon>
    </lineage>
</organism>
<dbReference type="Proteomes" id="UP001630127">
    <property type="component" value="Unassembled WGS sequence"/>
</dbReference>
<keyword evidence="1" id="KW-0472">Membrane</keyword>
<feature type="transmembrane region" description="Helical" evidence="1">
    <location>
        <begin position="55"/>
        <end position="74"/>
    </location>
</feature>
<comment type="caution">
    <text evidence="2">The sequence shown here is derived from an EMBL/GenBank/DDBJ whole genome shotgun (WGS) entry which is preliminary data.</text>
</comment>
<keyword evidence="1" id="KW-1133">Transmembrane helix</keyword>
<accession>A0ABD3ATH5</accession>
<protein>
    <submittedName>
        <fullName evidence="2">Uncharacterized protein</fullName>
    </submittedName>
</protein>
<proteinExistence type="predicted"/>
<evidence type="ECO:0000313" key="3">
    <source>
        <dbReference type="Proteomes" id="UP001630127"/>
    </source>
</evidence>
<dbReference type="AlphaFoldDB" id="A0ABD3ATH5"/>
<name>A0ABD3ATH5_9GENT</name>
<evidence type="ECO:0000256" key="1">
    <source>
        <dbReference type="SAM" id="Phobius"/>
    </source>
</evidence>
<reference evidence="2 3" key="1">
    <citation type="submission" date="2024-11" db="EMBL/GenBank/DDBJ databases">
        <title>A near-complete genome assembly of Cinchona calisaya.</title>
        <authorList>
            <person name="Lian D.C."/>
            <person name="Zhao X.W."/>
            <person name="Wei L."/>
        </authorList>
    </citation>
    <scope>NUCLEOTIDE SEQUENCE [LARGE SCALE GENOMIC DNA]</scope>
    <source>
        <tissue evidence="2">Nenye</tissue>
    </source>
</reference>
<evidence type="ECO:0000313" key="2">
    <source>
        <dbReference type="EMBL" id="KAL3534517.1"/>
    </source>
</evidence>
<dbReference type="EMBL" id="JBJUIK010000002">
    <property type="protein sequence ID" value="KAL3534517.1"/>
    <property type="molecule type" value="Genomic_DNA"/>
</dbReference>
<sequence>MPPSPLPLLSPLLSPSCATATIVIMFHSPIDDAFFSLFHLNPSLMSLPRSRPKTMISLHFSAICIYIRCIFISIKQNIIQIKKLLDLSNCVNDAKRMMQNAV</sequence>
<keyword evidence="3" id="KW-1185">Reference proteome</keyword>
<gene>
    <name evidence="2" type="ORF">ACH5RR_002978</name>
</gene>
<keyword evidence="1" id="KW-0812">Transmembrane</keyword>